<dbReference type="InterPro" id="IPR031942">
    <property type="entry name" value="DUF4774"/>
</dbReference>
<organism evidence="3 4">
    <name type="scientific">Nezara viridula</name>
    <name type="common">Southern green stink bug</name>
    <name type="synonym">Cimex viridulus</name>
    <dbReference type="NCBI Taxonomy" id="85310"/>
    <lineage>
        <taxon>Eukaryota</taxon>
        <taxon>Metazoa</taxon>
        <taxon>Ecdysozoa</taxon>
        <taxon>Arthropoda</taxon>
        <taxon>Hexapoda</taxon>
        <taxon>Insecta</taxon>
        <taxon>Pterygota</taxon>
        <taxon>Neoptera</taxon>
        <taxon>Paraneoptera</taxon>
        <taxon>Hemiptera</taxon>
        <taxon>Heteroptera</taxon>
        <taxon>Panheteroptera</taxon>
        <taxon>Pentatomomorpha</taxon>
        <taxon>Pentatomoidea</taxon>
        <taxon>Pentatomidae</taxon>
        <taxon>Pentatominae</taxon>
        <taxon>Nezara</taxon>
    </lineage>
</organism>
<evidence type="ECO:0000256" key="1">
    <source>
        <dbReference type="SAM" id="MobiDB-lite"/>
    </source>
</evidence>
<accession>A0A9P0E4G2</accession>
<dbReference type="AlphaFoldDB" id="A0A9P0E4G2"/>
<reference evidence="3" key="1">
    <citation type="submission" date="2022-01" db="EMBL/GenBank/DDBJ databases">
        <authorList>
            <person name="King R."/>
        </authorList>
    </citation>
    <scope>NUCLEOTIDE SEQUENCE</scope>
</reference>
<name>A0A9P0E4G2_NEZVI</name>
<keyword evidence="4" id="KW-1185">Reference proteome</keyword>
<sequence>MGRRRAGGECGIYSLPSWMEHTPQDIAMVAKILLVSLGLIGLTFGSHLQDSRQFLYQQQQQQQPARQYVASQYHQLPAATHLLPNNVNDGVRYGQQSLVYVMPQGSQYLYEEGAEQPQQAQPGGAYVESFFNLVNNPSGYHQAASDQKPVHQQPALPSGAEKPERLQAERPSLPTQAAQQQHYLQQLAAQEQIQYLQQEAQRHKFMALSSQPQYFQQQQQQRPAAAAPHNLFYYSFPQQQLQQYAQADKAAARPHHPAALGFQKLLLRSGQEQNNASSEISGEESQESQTPNNQEEIGPSIAQAKPQAISVAGPGGVAAAAPVGTAVVGPGGMALSAPSATALAGTKPRPGQQPGQATKLRQALRYAY</sequence>
<evidence type="ECO:0000313" key="3">
    <source>
        <dbReference type="EMBL" id="CAH1392152.1"/>
    </source>
</evidence>
<evidence type="ECO:0000259" key="2">
    <source>
        <dbReference type="Pfam" id="PF15999"/>
    </source>
</evidence>
<dbReference type="OrthoDB" id="6624808at2759"/>
<feature type="region of interest" description="Disordered" evidence="1">
    <location>
        <begin position="328"/>
        <end position="360"/>
    </location>
</feature>
<protein>
    <recommendedName>
        <fullName evidence="2">DUF4774 domain-containing protein</fullName>
    </recommendedName>
</protein>
<proteinExistence type="predicted"/>
<feature type="region of interest" description="Disordered" evidence="1">
    <location>
        <begin position="138"/>
        <end position="180"/>
    </location>
</feature>
<dbReference type="EMBL" id="OV725077">
    <property type="protein sequence ID" value="CAH1392152.1"/>
    <property type="molecule type" value="Genomic_DNA"/>
</dbReference>
<dbReference type="Proteomes" id="UP001152798">
    <property type="component" value="Chromosome 1"/>
</dbReference>
<feature type="domain" description="DUF4774" evidence="2">
    <location>
        <begin position="302"/>
        <end position="345"/>
    </location>
</feature>
<feature type="region of interest" description="Disordered" evidence="1">
    <location>
        <begin position="270"/>
        <end position="297"/>
    </location>
</feature>
<evidence type="ECO:0000313" key="4">
    <source>
        <dbReference type="Proteomes" id="UP001152798"/>
    </source>
</evidence>
<gene>
    <name evidence="3" type="ORF">NEZAVI_LOCUS3027</name>
</gene>
<dbReference type="Pfam" id="PF15999">
    <property type="entry name" value="DUF4774"/>
    <property type="match status" value="1"/>
</dbReference>